<name>A0ABQ9H9W2_9NEOP</name>
<sequence>MKGHSFNEQFLEGEITEGPNLKHLALQNKLKLNMLRNMKSRKTYWNAVPSHELVTEPEKVSAPGVTEQPIGIEHEGTPASTEQIMEGEITEGPKFEAPGITEQAGIEHVTQHEEVKNLLEQLYHHMNLLQNPKRFQLQV</sequence>
<reference evidence="2 3" key="1">
    <citation type="submission" date="2023-02" db="EMBL/GenBank/DDBJ databases">
        <title>LHISI_Scaffold_Assembly.</title>
        <authorList>
            <person name="Stuart O.P."/>
            <person name="Cleave R."/>
            <person name="Magrath M.J.L."/>
            <person name="Mikheyev A.S."/>
        </authorList>
    </citation>
    <scope>NUCLEOTIDE SEQUENCE [LARGE SCALE GENOMIC DNA]</scope>
    <source>
        <strain evidence="2">Daus_M_001</strain>
        <tissue evidence="2">Leg muscle</tissue>
    </source>
</reference>
<evidence type="ECO:0000313" key="2">
    <source>
        <dbReference type="EMBL" id="KAJ8881102.1"/>
    </source>
</evidence>
<evidence type="ECO:0000256" key="1">
    <source>
        <dbReference type="SAM" id="MobiDB-lite"/>
    </source>
</evidence>
<feature type="region of interest" description="Disordered" evidence="1">
    <location>
        <begin position="57"/>
        <end position="81"/>
    </location>
</feature>
<comment type="caution">
    <text evidence="2">The sequence shown here is derived from an EMBL/GenBank/DDBJ whole genome shotgun (WGS) entry which is preliminary data.</text>
</comment>
<proteinExistence type="predicted"/>
<evidence type="ECO:0000313" key="3">
    <source>
        <dbReference type="Proteomes" id="UP001159363"/>
    </source>
</evidence>
<accession>A0ABQ9H9W2</accession>
<dbReference type="EMBL" id="JARBHB010000006">
    <property type="protein sequence ID" value="KAJ8881102.1"/>
    <property type="molecule type" value="Genomic_DNA"/>
</dbReference>
<organism evidence="2 3">
    <name type="scientific">Dryococelus australis</name>
    <dbReference type="NCBI Taxonomy" id="614101"/>
    <lineage>
        <taxon>Eukaryota</taxon>
        <taxon>Metazoa</taxon>
        <taxon>Ecdysozoa</taxon>
        <taxon>Arthropoda</taxon>
        <taxon>Hexapoda</taxon>
        <taxon>Insecta</taxon>
        <taxon>Pterygota</taxon>
        <taxon>Neoptera</taxon>
        <taxon>Polyneoptera</taxon>
        <taxon>Phasmatodea</taxon>
        <taxon>Verophasmatodea</taxon>
        <taxon>Anareolatae</taxon>
        <taxon>Phasmatidae</taxon>
        <taxon>Eurycanthinae</taxon>
        <taxon>Dryococelus</taxon>
    </lineage>
</organism>
<gene>
    <name evidence="2" type="ORF">PR048_017575</name>
</gene>
<dbReference type="Proteomes" id="UP001159363">
    <property type="component" value="Chromosome 5"/>
</dbReference>
<keyword evidence="3" id="KW-1185">Reference proteome</keyword>
<protein>
    <submittedName>
        <fullName evidence="2">Uncharacterized protein</fullName>
    </submittedName>
</protein>